<dbReference type="GO" id="GO:0018845">
    <property type="term" value="F:2-hydroxychromene-2-carboxylate isomerase activity"/>
    <property type="evidence" value="ECO:0007669"/>
    <property type="project" value="UniProtKB-UniRule"/>
</dbReference>
<dbReference type="AlphaFoldDB" id="D6PDM1"/>
<sequence length="201" mass="23051">MELEFWFSIGSTYTYLTVMRMKEIEREHDISLRLMPFSVRQIMIDMNNAPFPPSKASKVKYMWRDIERRAAKYGFPATVPAPYPLQEFDRANKIALVGLQDGWIKDYVLQSYINWFQCGLEAGSDENLAKTCSVLSLNMDDIIARSHSQEIDKLYKDQTSDAANKGIFGSPSFIVGSEVFWGDDRLEDAIWWLGNPSKVGL</sequence>
<dbReference type="SUPFAM" id="SSF52833">
    <property type="entry name" value="Thioredoxin-like"/>
    <property type="match status" value="1"/>
</dbReference>
<proteinExistence type="inferred from homology"/>
<dbReference type="InterPro" id="IPR014440">
    <property type="entry name" value="HCCAis_GSTk"/>
</dbReference>
<dbReference type="InterPro" id="IPR036249">
    <property type="entry name" value="Thioredoxin-like_sf"/>
</dbReference>
<dbReference type="InterPro" id="IPR001853">
    <property type="entry name" value="DSBA-like_thioredoxin_dom"/>
</dbReference>
<dbReference type="Pfam" id="PF01323">
    <property type="entry name" value="DSBA"/>
    <property type="match status" value="1"/>
</dbReference>
<dbReference type="GO" id="GO:0004364">
    <property type="term" value="F:glutathione transferase activity"/>
    <property type="evidence" value="ECO:0007669"/>
    <property type="project" value="TreeGrafter"/>
</dbReference>
<dbReference type="EC" id="5.99.1.4" evidence="1"/>
<keyword evidence="1 4" id="KW-0413">Isomerase</keyword>
<name>D6PDM1_9BACT</name>
<comment type="similarity">
    <text evidence="1">Belongs to the GST superfamily. NadH family.</text>
</comment>
<feature type="domain" description="DSBA-like thioredoxin" evidence="3">
    <location>
        <begin position="3"/>
        <end position="187"/>
    </location>
</feature>
<feature type="active site" description="Nucleophile" evidence="2">
    <location>
        <position position="11"/>
    </location>
</feature>
<dbReference type="EMBL" id="GU942998">
    <property type="protein sequence ID" value="ADD93822.1"/>
    <property type="molecule type" value="Genomic_DNA"/>
</dbReference>
<dbReference type="PANTHER" id="PTHR42943">
    <property type="entry name" value="GLUTATHIONE S-TRANSFERASE KAPPA"/>
    <property type="match status" value="1"/>
</dbReference>
<evidence type="ECO:0000256" key="1">
    <source>
        <dbReference type="PIRNR" id="PIRNR006386"/>
    </source>
</evidence>
<reference evidence="4" key="1">
    <citation type="journal article" date="2010" name="ISME J.">
        <title>Metagenome of the Mediterranean deep chlorophyll maximum studied by direct and fosmid library 454 pyrosequencing.</title>
        <authorList>
            <person name="Ghai R."/>
            <person name="Martin-Cuadrado A.B."/>
            <person name="Molto A.G."/>
            <person name="Heredia I.G."/>
            <person name="Cabrera R."/>
            <person name="Martin J."/>
            <person name="Verdu M."/>
            <person name="Deschamps P."/>
            <person name="Moreira D."/>
            <person name="Lopez-Garcia P."/>
            <person name="Mira A."/>
            <person name="Rodriguez-Valera F."/>
        </authorList>
    </citation>
    <scope>NUCLEOTIDE SEQUENCE</scope>
</reference>
<evidence type="ECO:0000256" key="2">
    <source>
        <dbReference type="PIRSR" id="PIRSR006386-1"/>
    </source>
</evidence>
<dbReference type="PIRSF" id="PIRSF006386">
    <property type="entry name" value="HCCAis_GSTk"/>
    <property type="match status" value="1"/>
</dbReference>
<dbReference type="PANTHER" id="PTHR42943:SF2">
    <property type="entry name" value="GLUTATHIONE S-TRANSFERASE KAPPA 1"/>
    <property type="match status" value="1"/>
</dbReference>
<comment type="catalytic activity">
    <reaction evidence="1">
        <text>2-hydroxychromene-2-carboxylate = (3E)-4-(2-hydroxyphenyl)-2-oxobut-3-enoate</text>
        <dbReference type="Rhea" id="RHEA:27401"/>
        <dbReference type="ChEBI" id="CHEBI:59350"/>
        <dbReference type="ChEBI" id="CHEBI:59353"/>
        <dbReference type="EC" id="5.99.1.4"/>
    </reaction>
</comment>
<accession>D6PDM1</accession>
<protein>
    <recommendedName>
        <fullName evidence="1">2-hydroxychromene-2-carboxylate isomerase</fullName>
        <ecNumber evidence="1">5.99.1.4</ecNumber>
    </recommendedName>
</protein>
<dbReference type="GO" id="GO:0006749">
    <property type="term" value="P:glutathione metabolic process"/>
    <property type="evidence" value="ECO:0007669"/>
    <property type="project" value="TreeGrafter"/>
</dbReference>
<dbReference type="InterPro" id="IPR051924">
    <property type="entry name" value="GST_Kappa/NadH"/>
</dbReference>
<dbReference type="GO" id="GO:0004602">
    <property type="term" value="F:glutathione peroxidase activity"/>
    <property type="evidence" value="ECO:0007669"/>
    <property type="project" value="TreeGrafter"/>
</dbReference>
<organism evidence="4">
    <name type="scientific">uncultured marine bacterium MedDCM-OCT-S05-C362</name>
    <dbReference type="NCBI Taxonomy" id="743066"/>
    <lineage>
        <taxon>Bacteria</taxon>
        <taxon>environmental samples</taxon>
    </lineage>
</organism>
<evidence type="ECO:0000259" key="3">
    <source>
        <dbReference type="Pfam" id="PF01323"/>
    </source>
</evidence>
<evidence type="ECO:0000313" key="4">
    <source>
        <dbReference type="EMBL" id="ADD93822.1"/>
    </source>
</evidence>
<dbReference type="Gene3D" id="3.40.30.10">
    <property type="entry name" value="Glutaredoxin"/>
    <property type="match status" value="1"/>
</dbReference>